<dbReference type="GO" id="GO:0005829">
    <property type="term" value="C:cytosol"/>
    <property type="evidence" value="ECO:0007669"/>
    <property type="project" value="TreeGrafter"/>
</dbReference>
<feature type="binding site" evidence="3">
    <location>
        <position position="203"/>
    </location>
    <ligand>
        <name>a divalent metal cation</name>
        <dbReference type="ChEBI" id="CHEBI:60240"/>
        <label>1</label>
    </ligand>
</feature>
<protein>
    <submittedName>
        <fullName evidence="4">TatD DNase family protein</fullName>
    </submittedName>
</protein>
<feature type="binding site" evidence="3">
    <location>
        <position position="8"/>
    </location>
    <ligand>
        <name>a divalent metal cation</name>
        <dbReference type="ChEBI" id="CHEBI:60240"/>
        <label>1</label>
    </ligand>
</feature>
<comment type="caution">
    <text evidence="4">The sequence shown here is derived from an EMBL/GenBank/DDBJ whole genome shotgun (WGS) entry which is preliminary data.</text>
</comment>
<dbReference type="GO" id="GO:0046872">
    <property type="term" value="F:metal ion binding"/>
    <property type="evidence" value="ECO:0007669"/>
    <property type="project" value="UniProtKB-KW"/>
</dbReference>
<feature type="binding site" evidence="3">
    <location>
        <position position="153"/>
    </location>
    <ligand>
        <name>a divalent metal cation</name>
        <dbReference type="ChEBI" id="CHEBI:60240"/>
        <label>2</label>
    </ligand>
</feature>
<dbReference type="PIRSF" id="PIRSF005902">
    <property type="entry name" value="DNase_TatD"/>
    <property type="match status" value="1"/>
</dbReference>
<dbReference type="GO" id="GO:0004536">
    <property type="term" value="F:DNA nuclease activity"/>
    <property type="evidence" value="ECO:0007669"/>
    <property type="project" value="InterPro"/>
</dbReference>
<feature type="binding site" evidence="3">
    <location>
        <position position="92"/>
    </location>
    <ligand>
        <name>a divalent metal cation</name>
        <dbReference type="ChEBI" id="CHEBI:60240"/>
        <label>1</label>
    </ligand>
</feature>
<dbReference type="InterPro" id="IPR032466">
    <property type="entry name" value="Metal_Hydrolase"/>
</dbReference>
<keyword evidence="1 3" id="KW-0479">Metal-binding</keyword>
<dbReference type="InterPro" id="IPR001130">
    <property type="entry name" value="TatD-like"/>
</dbReference>
<dbReference type="SUPFAM" id="SSF51556">
    <property type="entry name" value="Metallo-dependent hydrolases"/>
    <property type="match status" value="1"/>
</dbReference>
<keyword evidence="2" id="KW-0378">Hydrolase</keyword>
<reference evidence="4 5" key="1">
    <citation type="submission" date="2019-03" db="EMBL/GenBank/DDBJ databases">
        <title>Genomic Encyclopedia of Type Strains, Phase IV (KMG-IV): sequencing the most valuable type-strain genomes for metagenomic binning, comparative biology and taxonomic classification.</title>
        <authorList>
            <person name="Goeker M."/>
        </authorList>
    </citation>
    <scope>NUCLEOTIDE SEQUENCE [LARGE SCALE GENOMIC DNA]</scope>
    <source>
        <strain evidence="4 5">DSM 24176</strain>
    </source>
</reference>
<evidence type="ECO:0000256" key="1">
    <source>
        <dbReference type="ARBA" id="ARBA00022723"/>
    </source>
</evidence>
<dbReference type="FunFam" id="3.20.20.140:FF:000005">
    <property type="entry name" value="TatD family hydrolase"/>
    <property type="match status" value="1"/>
</dbReference>
<name>A0A4R1N906_9FIRM</name>
<feature type="binding site" evidence="3">
    <location>
        <position position="128"/>
    </location>
    <ligand>
        <name>a divalent metal cation</name>
        <dbReference type="ChEBI" id="CHEBI:60240"/>
        <label>2</label>
    </ligand>
</feature>
<dbReference type="EMBL" id="SMGQ01000001">
    <property type="protein sequence ID" value="TCL00051.1"/>
    <property type="molecule type" value="Genomic_DNA"/>
</dbReference>
<dbReference type="PANTHER" id="PTHR46124:SF2">
    <property type="entry name" value="D-AMINOACYL-TRNA DEACYLASE"/>
    <property type="match status" value="1"/>
</dbReference>
<organism evidence="4 5">
    <name type="scientific">Natranaerovirga hydrolytica</name>
    <dbReference type="NCBI Taxonomy" id="680378"/>
    <lineage>
        <taxon>Bacteria</taxon>
        <taxon>Bacillati</taxon>
        <taxon>Bacillota</taxon>
        <taxon>Clostridia</taxon>
        <taxon>Lachnospirales</taxon>
        <taxon>Natranaerovirgaceae</taxon>
        <taxon>Natranaerovirga</taxon>
    </lineage>
</organism>
<dbReference type="CDD" id="cd01310">
    <property type="entry name" value="TatD_DNAse"/>
    <property type="match status" value="1"/>
</dbReference>
<dbReference type="InterPro" id="IPR015991">
    <property type="entry name" value="TatD/YcfH-like"/>
</dbReference>
<dbReference type="InterPro" id="IPR018228">
    <property type="entry name" value="DNase_TatD-rel_CS"/>
</dbReference>
<dbReference type="OrthoDB" id="9810005at2"/>
<dbReference type="AlphaFoldDB" id="A0A4R1N906"/>
<dbReference type="PROSITE" id="PS01091">
    <property type="entry name" value="TATD_3"/>
    <property type="match status" value="1"/>
</dbReference>
<dbReference type="NCBIfam" id="TIGR00010">
    <property type="entry name" value="YchF/TatD family DNA exonuclease"/>
    <property type="match status" value="1"/>
</dbReference>
<keyword evidence="5" id="KW-1185">Reference proteome</keyword>
<proteinExistence type="predicted"/>
<evidence type="ECO:0000256" key="2">
    <source>
        <dbReference type="ARBA" id="ARBA00022801"/>
    </source>
</evidence>
<sequence length="256" mass="29021">MIFESHAHYDDERFDHDREILLKEMPQKGIGYILNVAAHLESAKKSVKLSEQYDYIYCAVGVHPHDAHTLEDNVLNELEALTKHKKVVAVGEIGLDYYYDNAPKAIQKEGFIKQIELAKKVNLPIIVHSREAAKDTMDIIKETAIKNTGGVIHCYSYSYEVAKEYVDMGFYIGIGGVVTFKNAKKLIEVVEKIPLEHLLIETDCPYLAPVPNRGKRNDSTNLVYVAQAIAQIKNIEYDEVVKVTRENAIKLFGIKE</sequence>
<evidence type="ECO:0000313" key="5">
    <source>
        <dbReference type="Proteomes" id="UP000294545"/>
    </source>
</evidence>
<accession>A0A4R1N906</accession>
<dbReference type="Gene3D" id="3.20.20.140">
    <property type="entry name" value="Metal-dependent hydrolases"/>
    <property type="match status" value="1"/>
</dbReference>
<evidence type="ECO:0000256" key="3">
    <source>
        <dbReference type="PIRSR" id="PIRSR005902-1"/>
    </source>
</evidence>
<evidence type="ECO:0000313" key="4">
    <source>
        <dbReference type="EMBL" id="TCL00051.1"/>
    </source>
</evidence>
<dbReference type="RefSeq" id="WP_132278715.1">
    <property type="nucleotide sequence ID" value="NZ_SMGQ01000001.1"/>
</dbReference>
<dbReference type="Proteomes" id="UP000294545">
    <property type="component" value="Unassembled WGS sequence"/>
</dbReference>
<dbReference type="Pfam" id="PF01026">
    <property type="entry name" value="TatD_DNase"/>
    <property type="match status" value="1"/>
</dbReference>
<dbReference type="PANTHER" id="PTHR46124">
    <property type="entry name" value="D-AMINOACYL-TRNA DEACYLASE"/>
    <property type="match status" value="1"/>
</dbReference>
<gene>
    <name evidence="4" type="ORF">EDC19_0031</name>
</gene>
<dbReference type="GO" id="GO:0016788">
    <property type="term" value="F:hydrolase activity, acting on ester bonds"/>
    <property type="evidence" value="ECO:0007669"/>
    <property type="project" value="InterPro"/>
</dbReference>
<feature type="binding site" evidence="3">
    <location>
        <position position="6"/>
    </location>
    <ligand>
        <name>a divalent metal cation</name>
        <dbReference type="ChEBI" id="CHEBI:60240"/>
        <label>1</label>
    </ligand>
</feature>